<evidence type="ECO:0000313" key="3">
    <source>
        <dbReference type="Proteomes" id="UP000238479"/>
    </source>
</evidence>
<dbReference type="Proteomes" id="UP000238479">
    <property type="component" value="Chromosome 5"/>
</dbReference>
<reference evidence="2 3" key="1">
    <citation type="journal article" date="2018" name="Nat. Genet.">
        <title>The Rosa genome provides new insights in the design of modern roses.</title>
        <authorList>
            <person name="Bendahmane M."/>
        </authorList>
    </citation>
    <scope>NUCLEOTIDE SEQUENCE [LARGE SCALE GENOMIC DNA]</scope>
    <source>
        <strain evidence="3">cv. Old Blush</strain>
    </source>
</reference>
<accession>A0A2P6Q3S9</accession>
<protein>
    <submittedName>
        <fullName evidence="2">Uncharacterized protein</fullName>
    </submittedName>
</protein>
<dbReference type="EMBL" id="PDCK01000043">
    <property type="protein sequence ID" value="PRQ28833.1"/>
    <property type="molecule type" value="Genomic_DNA"/>
</dbReference>
<sequence>MTGEVIPAVFAFRHCANSPDFDGLMWEIAVCVFITVYLILIYVCTLQCRSFNDINIKIKNICSKLCDSGT</sequence>
<organism evidence="2 3">
    <name type="scientific">Rosa chinensis</name>
    <name type="common">China rose</name>
    <dbReference type="NCBI Taxonomy" id="74649"/>
    <lineage>
        <taxon>Eukaryota</taxon>
        <taxon>Viridiplantae</taxon>
        <taxon>Streptophyta</taxon>
        <taxon>Embryophyta</taxon>
        <taxon>Tracheophyta</taxon>
        <taxon>Spermatophyta</taxon>
        <taxon>Magnoliopsida</taxon>
        <taxon>eudicotyledons</taxon>
        <taxon>Gunneridae</taxon>
        <taxon>Pentapetalae</taxon>
        <taxon>rosids</taxon>
        <taxon>fabids</taxon>
        <taxon>Rosales</taxon>
        <taxon>Rosaceae</taxon>
        <taxon>Rosoideae</taxon>
        <taxon>Rosoideae incertae sedis</taxon>
        <taxon>Rosa</taxon>
    </lineage>
</organism>
<name>A0A2P6Q3S9_ROSCH</name>
<proteinExistence type="predicted"/>
<keyword evidence="1" id="KW-1133">Transmembrane helix</keyword>
<keyword evidence="3" id="KW-1185">Reference proteome</keyword>
<evidence type="ECO:0000256" key="1">
    <source>
        <dbReference type="SAM" id="Phobius"/>
    </source>
</evidence>
<dbReference type="Gramene" id="PRQ28833">
    <property type="protein sequence ID" value="PRQ28833"/>
    <property type="gene ID" value="RchiOBHm_Chr5g0007261"/>
</dbReference>
<dbReference type="AlphaFoldDB" id="A0A2P6Q3S9"/>
<keyword evidence="1" id="KW-0472">Membrane</keyword>
<feature type="transmembrane region" description="Helical" evidence="1">
    <location>
        <begin position="24"/>
        <end position="44"/>
    </location>
</feature>
<keyword evidence="1" id="KW-0812">Transmembrane</keyword>
<gene>
    <name evidence="2" type="ORF">RchiOBHm_Chr5g0007261</name>
</gene>
<evidence type="ECO:0000313" key="2">
    <source>
        <dbReference type="EMBL" id="PRQ28833.1"/>
    </source>
</evidence>
<comment type="caution">
    <text evidence="2">The sequence shown here is derived from an EMBL/GenBank/DDBJ whole genome shotgun (WGS) entry which is preliminary data.</text>
</comment>